<organism evidence="2 3">
    <name type="scientific">Psychrosphaera algicola</name>
    <dbReference type="NCBI Taxonomy" id="3023714"/>
    <lineage>
        <taxon>Bacteria</taxon>
        <taxon>Pseudomonadati</taxon>
        <taxon>Pseudomonadota</taxon>
        <taxon>Gammaproteobacteria</taxon>
        <taxon>Alteromonadales</taxon>
        <taxon>Pseudoalteromonadaceae</taxon>
        <taxon>Psychrosphaera</taxon>
    </lineage>
</organism>
<dbReference type="InterPro" id="IPR014922">
    <property type="entry name" value="YdhG-like"/>
</dbReference>
<reference evidence="2 3" key="1">
    <citation type="submission" date="2023-01" db="EMBL/GenBank/DDBJ databases">
        <title>Psychrosphaera sp. nov., isolated from marine algae.</title>
        <authorList>
            <person name="Bayburt H."/>
            <person name="Choi B.J."/>
            <person name="Kim J.M."/>
            <person name="Choi D.G."/>
            <person name="Jeon C.O."/>
        </authorList>
    </citation>
    <scope>NUCLEOTIDE SEQUENCE [LARGE SCALE GENOMIC DNA]</scope>
    <source>
        <strain evidence="2 3">G1-22</strain>
    </source>
</reference>
<dbReference type="Pfam" id="PF08818">
    <property type="entry name" value="DUF1801"/>
    <property type="match status" value="1"/>
</dbReference>
<feature type="domain" description="YdhG-like" evidence="1">
    <location>
        <begin position="20"/>
        <end position="115"/>
    </location>
</feature>
<proteinExistence type="predicted"/>
<sequence length="131" mass="15130">MTSDLPPNVVAILEKSEWHEERKLLREILLNHDLEEDVKWGNLCYTHNNSNVALIYCLKDYCAIGFLKGVLLKDPQNLLQKPGPNSQSAKWMRFNNKQDIKTLKTTLGDYIKNAIDVERAGLKVDFKEKMN</sequence>
<dbReference type="RefSeq" id="WP_272181068.1">
    <property type="nucleotide sequence ID" value="NZ_JAQOMS010000002.1"/>
</dbReference>
<gene>
    <name evidence="2" type="ORF">PN838_14000</name>
</gene>
<accession>A0ABT5FG81</accession>
<dbReference type="SUPFAM" id="SSF159888">
    <property type="entry name" value="YdhG-like"/>
    <property type="match status" value="1"/>
</dbReference>
<keyword evidence="3" id="KW-1185">Reference proteome</keyword>
<evidence type="ECO:0000313" key="3">
    <source>
        <dbReference type="Proteomes" id="UP001528411"/>
    </source>
</evidence>
<evidence type="ECO:0000313" key="2">
    <source>
        <dbReference type="EMBL" id="MDC2889685.1"/>
    </source>
</evidence>
<dbReference type="EMBL" id="JAQOMS010000002">
    <property type="protein sequence ID" value="MDC2889685.1"/>
    <property type="molecule type" value="Genomic_DNA"/>
</dbReference>
<comment type="caution">
    <text evidence="2">The sequence shown here is derived from an EMBL/GenBank/DDBJ whole genome shotgun (WGS) entry which is preliminary data.</text>
</comment>
<evidence type="ECO:0000259" key="1">
    <source>
        <dbReference type="Pfam" id="PF08818"/>
    </source>
</evidence>
<dbReference type="Proteomes" id="UP001528411">
    <property type="component" value="Unassembled WGS sequence"/>
</dbReference>
<protein>
    <submittedName>
        <fullName evidence="2">DUF1801 domain-containing protein</fullName>
    </submittedName>
</protein>
<name>A0ABT5FG81_9GAMM</name>